<evidence type="ECO:0000256" key="1">
    <source>
        <dbReference type="SAM" id="MobiDB-lite"/>
    </source>
</evidence>
<dbReference type="AlphaFoldDB" id="A0A498IZ10"/>
<name>A0A498IZ10_MALDO</name>
<dbReference type="Proteomes" id="UP000290289">
    <property type="component" value="Chromosome 10"/>
</dbReference>
<reference evidence="2 4" key="1">
    <citation type="submission" date="2018-10" db="EMBL/GenBank/DDBJ databases">
        <title>A high-quality apple genome assembly.</title>
        <authorList>
            <person name="Hu J."/>
        </authorList>
    </citation>
    <scope>NUCLEOTIDE SEQUENCE [LARGE SCALE GENOMIC DNA]</scope>
    <source>
        <strain evidence="4">cv. HFTH1</strain>
        <tissue evidence="2">Young leaf</tissue>
    </source>
</reference>
<dbReference type="EMBL" id="RDQH01000336">
    <property type="protein sequence ID" value="RXH86753.1"/>
    <property type="molecule type" value="Genomic_DNA"/>
</dbReference>
<keyword evidence="4" id="KW-1185">Reference proteome</keyword>
<evidence type="ECO:0000313" key="3">
    <source>
        <dbReference type="EMBL" id="RXH86755.1"/>
    </source>
</evidence>
<feature type="region of interest" description="Disordered" evidence="1">
    <location>
        <begin position="66"/>
        <end position="85"/>
    </location>
</feature>
<sequence length="85" mass="9743">MWIRPPLSSLRPGRPDRALPQPPLLLPALNLLHTACGTSRVHGARGGLPAQLRRLQSRRVVVRRHPLRPARRSPAFRRQQFDRHV</sequence>
<dbReference type="EMBL" id="RDQH01000336">
    <property type="protein sequence ID" value="RXH86755.1"/>
    <property type="molecule type" value="Genomic_DNA"/>
</dbReference>
<protein>
    <submittedName>
        <fullName evidence="2">Uncharacterized protein</fullName>
    </submittedName>
</protein>
<comment type="caution">
    <text evidence="2">The sequence shown here is derived from an EMBL/GenBank/DDBJ whole genome shotgun (WGS) entry which is preliminary data.</text>
</comment>
<gene>
    <name evidence="2" type="ORF">DVH24_022026</name>
    <name evidence="3" type="ORF">DVH24_022028</name>
</gene>
<evidence type="ECO:0000313" key="2">
    <source>
        <dbReference type="EMBL" id="RXH86753.1"/>
    </source>
</evidence>
<accession>A0A498IZ10</accession>
<feature type="compositionally biased region" description="Basic residues" evidence="1">
    <location>
        <begin position="66"/>
        <end position="75"/>
    </location>
</feature>
<evidence type="ECO:0000313" key="4">
    <source>
        <dbReference type="Proteomes" id="UP000290289"/>
    </source>
</evidence>
<proteinExistence type="predicted"/>
<organism evidence="2 4">
    <name type="scientific">Malus domestica</name>
    <name type="common">Apple</name>
    <name type="synonym">Pyrus malus</name>
    <dbReference type="NCBI Taxonomy" id="3750"/>
    <lineage>
        <taxon>Eukaryota</taxon>
        <taxon>Viridiplantae</taxon>
        <taxon>Streptophyta</taxon>
        <taxon>Embryophyta</taxon>
        <taxon>Tracheophyta</taxon>
        <taxon>Spermatophyta</taxon>
        <taxon>Magnoliopsida</taxon>
        <taxon>eudicotyledons</taxon>
        <taxon>Gunneridae</taxon>
        <taxon>Pentapetalae</taxon>
        <taxon>rosids</taxon>
        <taxon>fabids</taxon>
        <taxon>Rosales</taxon>
        <taxon>Rosaceae</taxon>
        <taxon>Amygdaloideae</taxon>
        <taxon>Maleae</taxon>
        <taxon>Malus</taxon>
    </lineage>
</organism>